<reference evidence="2" key="1">
    <citation type="submission" date="2021-01" db="EMBL/GenBank/DDBJ databases">
        <authorList>
            <person name="Kaushik A."/>
        </authorList>
    </citation>
    <scope>NUCLEOTIDE SEQUENCE</scope>
    <source>
        <strain evidence="2">AG1-1B</strain>
    </source>
</reference>
<dbReference type="Proteomes" id="UP000663826">
    <property type="component" value="Unassembled WGS sequence"/>
</dbReference>
<accession>A0A8H2WGQ0</accession>
<evidence type="ECO:0000256" key="1">
    <source>
        <dbReference type="SAM" id="MobiDB-lite"/>
    </source>
</evidence>
<proteinExistence type="predicted"/>
<dbReference type="AlphaFoldDB" id="A0A8H2WGQ0"/>
<organism evidence="2 3">
    <name type="scientific">Rhizoctonia solani</name>
    <dbReference type="NCBI Taxonomy" id="456999"/>
    <lineage>
        <taxon>Eukaryota</taxon>
        <taxon>Fungi</taxon>
        <taxon>Dikarya</taxon>
        <taxon>Basidiomycota</taxon>
        <taxon>Agaricomycotina</taxon>
        <taxon>Agaricomycetes</taxon>
        <taxon>Cantharellales</taxon>
        <taxon>Ceratobasidiaceae</taxon>
        <taxon>Rhizoctonia</taxon>
    </lineage>
</organism>
<dbReference type="EMBL" id="CAJMWQ010000783">
    <property type="protein sequence ID" value="CAE6380638.1"/>
    <property type="molecule type" value="Genomic_DNA"/>
</dbReference>
<evidence type="ECO:0000313" key="3">
    <source>
        <dbReference type="Proteomes" id="UP000663826"/>
    </source>
</evidence>
<feature type="compositionally biased region" description="Basic and acidic residues" evidence="1">
    <location>
        <begin position="215"/>
        <end position="235"/>
    </location>
</feature>
<gene>
    <name evidence="2" type="ORF">RDB_LOCUS20823</name>
</gene>
<name>A0A8H2WGQ0_9AGAM</name>
<comment type="caution">
    <text evidence="2">The sequence shown here is derived from an EMBL/GenBank/DDBJ whole genome shotgun (WGS) entry which is preliminary data.</text>
</comment>
<evidence type="ECO:0000313" key="2">
    <source>
        <dbReference type="EMBL" id="CAE6380638.1"/>
    </source>
</evidence>
<sequence>MLQQPLNSDIAMYHIEIRSRVPGGQILYDQMPFVWLVNSNELPSNFSDIYEKSFEVRDYTPPWELLRGSHIEAEAKLITPESSVAVLNSSDASSASATISATLTPGLMYLRSQADRDSHLSNNICDFIDDYRSGTILDVIGSKGFKRRLREEYHTRSAEEGPETIQIVKFLRDFVIEFGPADLETENRPLQQRDEHSSLANKDRIADRILQIPPKRVDSDTSTMRPEENKVDDVV</sequence>
<protein>
    <submittedName>
        <fullName evidence="2">Uncharacterized protein</fullName>
    </submittedName>
</protein>
<feature type="region of interest" description="Disordered" evidence="1">
    <location>
        <begin position="210"/>
        <end position="235"/>
    </location>
</feature>